<feature type="region of interest" description="Disordered" evidence="1">
    <location>
        <begin position="50"/>
        <end position="160"/>
    </location>
</feature>
<evidence type="ECO:0000256" key="1">
    <source>
        <dbReference type="SAM" id="MobiDB-lite"/>
    </source>
</evidence>
<feature type="chain" id="PRO_5008905695" evidence="2">
    <location>
        <begin position="24"/>
        <end position="160"/>
    </location>
</feature>
<proteinExistence type="predicted"/>
<keyword evidence="2" id="KW-0732">Signal</keyword>
<dbReference type="EMBL" id="LJIJ01000013">
    <property type="protein sequence ID" value="ODN05931.1"/>
    <property type="molecule type" value="Genomic_DNA"/>
</dbReference>
<dbReference type="Proteomes" id="UP000094527">
    <property type="component" value="Unassembled WGS sequence"/>
</dbReference>
<comment type="caution">
    <text evidence="3">The sequence shown here is derived from an EMBL/GenBank/DDBJ whole genome shotgun (WGS) entry which is preliminary data.</text>
</comment>
<evidence type="ECO:0000256" key="2">
    <source>
        <dbReference type="SAM" id="SignalP"/>
    </source>
</evidence>
<organism evidence="3 4">
    <name type="scientific">Orchesella cincta</name>
    <name type="common">Springtail</name>
    <name type="synonym">Podura cincta</name>
    <dbReference type="NCBI Taxonomy" id="48709"/>
    <lineage>
        <taxon>Eukaryota</taxon>
        <taxon>Metazoa</taxon>
        <taxon>Ecdysozoa</taxon>
        <taxon>Arthropoda</taxon>
        <taxon>Hexapoda</taxon>
        <taxon>Collembola</taxon>
        <taxon>Entomobryomorpha</taxon>
        <taxon>Entomobryoidea</taxon>
        <taxon>Orchesellidae</taxon>
        <taxon>Orchesellinae</taxon>
        <taxon>Orchesella</taxon>
    </lineage>
</organism>
<gene>
    <name evidence="3" type="ORF">Ocin01_00756</name>
</gene>
<sequence>MIDRNMWHMKFLTLFTVLQFSQGHENGVLSKALGMGNMRQTFSPELLSSPREVTANDDPLGFSRYRRQTAPGPPNFNFDDDSRDSQPFIPRIEPPPPGSILTFDGKPISTSIGAYSIVPKSERRTPSISRNRPQYATYRGDLPPPIPDTVPLDLPQFKKS</sequence>
<name>A0A1D2NL09_ORCCI</name>
<reference evidence="3 4" key="1">
    <citation type="journal article" date="2016" name="Genome Biol. Evol.">
        <title>Gene Family Evolution Reflects Adaptation to Soil Environmental Stressors in the Genome of the Collembolan Orchesella cincta.</title>
        <authorList>
            <person name="Faddeeva-Vakhrusheva A."/>
            <person name="Derks M.F."/>
            <person name="Anvar S.Y."/>
            <person name="Agamennone V."/>
            <person name="Suring W."/>
            <person name="Smit S."/>
            <person name="van Straalen N.M."/>
            <person name="Roelofs D."/>
        </authorList>
    </citation>
    <scope>NUCLEOTIDE SEQUENCE [LARGE SCALE GENOMIC DNA]</scope>
    <source>
        <tissue evidence="3">Mixed pool</tissue>
    </source>
</reference>
<accession>A0A1D2NL09</accession>
<protein>
    <submittedName>
        <fullName evidence="3">Uncharacterized protein</fullName>
    </submittedName>
</protein>
<dbReference type="AlphaFoldDB" id="A0A1D2NL09"/>
<evidence type="ECO:0000313" key="3">
    <source>
        <dbReference type="EMBL" id="ODN05931.1"/>
    </source>
</evidence>
<evidence type="ECO:0000313" key="4">
    <source>
        <dbReference type="Proteomes" id="UP000094527"/>
    </source>
</evidence>
<feature type="signal peptide" evidence="2">
    <location>
        <begin position="1"/>
        <end position="23"/>
    </location>
</feature>
<keyword evidence="4" id="KW-1185">Reference proteome</keyword>